<sequence length="56" mass="6303">MPVLDDVKEAVDIIKKVGNPDAIIPRQRQSHPIRKTRIKNLCQKLPSISGEGSKKR</sequence>
<name>Q1PVY1_KUEST</name>
<organism evidence="1">
    <name type="scientific">Kuenenia stuttgartiensis</name>
    <dbReference type="NCBI Taxonomy" id="174633"/>
    <lineage>
        <taxon>Bacteria</taxon>
        <taxon>Pseudomonadati</taxon>
        <taxon>Planctomycetota</taxon>
        <taxon>Candidatus Brocadiia</taxon>
        <taxon>Candidatus Brocadiales</taxon>
        <taxon>Candidatus Brocadiaceae</taxon>
        <taxon>Candidatus Kuenenia</taxon>
    </lineage>
</organism>
<dbReference type="AlphaFoldDB" id="Q1PVY1"/>
<evidence type="ECO:0000313" key="1">
    <source>
        <dbReference type="EMBL" id="CAJ71384.1"/>
    </source>
</evidence>
<reference evidence="1" key="1">
    <citation type="journal article" date="2006" name="Nature">
        <title>Deciphering the evolution and metabolism of an anammox bacterium from a community genome.</title>
        <authorList>
            <person name="Strous M."/>
            <person name="Pelletier E."/>
            <person name="Mangenot S."/>
            <person name="Rattei T."/>
            <person name="Lehner A."/>
            <person name="Taylor M.W."/>
            <person name="Horn M."/>
            <person name="Daims H."/>
            <person name="Bartol-Mavel D."/>
            <person name="Wincker P."/>
            <person name="Barbe V."/>
            <person name="Fonknechten N."/>
            <person name="Vallenet D."/>
            <person name="Segurens B."/>
            <person name="Schenowitz-Truong C."/>
            <person name="Medigue C."/>
            <person name="Collingro A."/>
            <person name="Snel B."/>
            <person name="Dutilh B.E."/>
            <person name="OpDenCamp H.J.M."/>
            <person name="vanDerDrift C."/>
            <person name="Cirpus I."/>
            <person name="vanDePas-Schoonen K.T."/>
            <person name="Harhangi H.R."/>
            <person name="vanNiftrik L."/>
            <person name="Schmid M."/>
            <person name="Keltjens J."/>
            <person name="vanDeVossenberg J."/>
            <person name="Kartal B."/>
            <person name="Meier H."/>
            <person name="Frishman D."/>
            <person name="Huynen M.A."/>
            <person name="Mewes H."/>
            <person name="Weissenbach J."/>
            <person name="Jetten M.S.M."/>
            <person name="Wagner M."/>
            <person name="LePaslier D."/>
        </authorList>
    </citation>
    <scope>NUCLEOTIDE SEQUENCE</scope>
</reference>
<protein>
    <submittedName>
        <fullName evidence="1">Uncharacterized protein</fullName>
    </submittedName>
</protein>
<dbReference type="EMBL" id="CT573073">
    <property type="protein sequence ID" value="CAJ71384.1"/>
    <property type="molecule type" value="Genomic_DNA"/>
</dbReference>
<gene>
    <name evidence="1" type="ORF">kustc0639</name>
</gene>
<reference evidence="1" key="2">
    <citation type="submission" date="2006-01" db="EMBL/GenBank/DDBJ databases">
        <authorList>
            <person name="Genoscope"/>
        </authorList>
    </citation>
    <scope>NUCLEOTIDE SEQUENCE</scope>
</reference>
<proteinExistence type="predicted"/>
<accession>Q1PVY1</accession>